<evidence type="ECO:0000256" key="1">
    <source>
        <dbReference type="SAM" id="SignalP"/>
    </source>
</evidence>
<evidence type="ECO:0000313" key="2">
    <source>
        <dbReference type="EMBL" id="SDF44884.1"/>
    </source>
</evidence>
<gene>
    <name evidence="2" type="ORF">SAMN04244550_02262</name>
</gene>
<proteinExistence type="predicted"/>
<sequence length="308" mass="31120">MKPIHKIAMVCTTFVLAAATGHVMQTAAPEGMRAELSQPVTAAVMPGARGHLAAPAPALSPPRLAVPTMRRPAMEPALGPLPQDTGAAPAGCAAPQLQAELAAEASVRLTVLAPCHPGALAEIRHAGLRLPIRLSDQGGWSGPVPAFAEQAVFQLGLPGGGTAPQVALAVPTLPTVQRIAVSLASESGAQLHGDDYRAAPGSIGDVSAVTPRAAETRLGGWVSSFNPPGAAQAVQIYSAPAAMSDLRLVLEAPVTPESCGKDLQGTVLRQLGKATDQAQLSLAMPDCGDGDGAVMMPLPGFPLAVAAN</sequence>
<dbReference type="RefSeq" id="WP_074554295.1">
    <property type="nucleotide sequence ID" value="NZ_CP119563.1"/>
</dbReference>
<protein>
    <recommendedName>
        <fullName evidence="4">Secreted protein</fullName>
    </recommendedName>
</protein>
<evidence type="ECO:0008006" key="4">
    <source>
        <dbReference type="Google" id="ProtNLM"/>
    </source>
</evidence>
<dbReference type="EMBL" id="FNAY01000011">
    <property type="protein sequence ID" value="SDF44884.1"/>
    <property type="molecule type" value="Genomic_DNA"/>
</dbReference>
<dbReference type="OrthoDB" id="7956241at2"/>
<reference evidence="2 3" key="1">
    <citation type="submission" date="2016-10" db="EMBL/GenBank/DDBJ databases">
        <authorList>
            <person name="de Groot N.N."/>
        </authorList>
    </citation>
    <scope>NUCLEOTIDE SEQUENCE [LARGE SCALE GENOMIC DNA]</scope>
    <source>
        <strain evidence="3">DSM 938 / 37b4</strain>
    </source>
</reference>
<dbReference type="AlphaFoldDB" id="A0A1G7L6B6"/>
<dbReference type="Proteomes" id="UP000183812">
    <property type="component" value="Unassembled WGS sequence"/>
</dbReference>
<accession>A0A1G7L6B6</accession>
<evidence type="ECO:0000313" key="3">
    <source>
        <dbReference type="Proteomes" id="UP000183812"/>
    </source>
</evidence>
<feature type="chain" id="PRO_5010367249" description="Secreted protein" evidence="1">
    <location>
        <begin position="18"/>
        <end position="308"/>
    </location>
</feature>
<organism evidence="2 3">
    <name type="scientific">Rhodobacter capsulatus</name>
    <name type="common">Rhodopseudomonas capsulata</name>
    <dbReference type="NCBI Taxonomy" id="1061"/>
    <lineage>
        <taxon>Bacteria</taxon>
        <taxon>Pseudomonadati</taxon>
        <taxon>Pseudomonadota</taxon>
        <taxon>Alphaproteobacteria</taxon>
        <taxon>Rhodobacterales</taxon>
        <taxon>Rhodobacter group</taxon>
        <taxon>Rhodobacter</taxon>
    </lineage>
</organism>
<name>A0A1G7L6B6_RHOCA</name>
<keyword evidence="1" id="KW-0732">Signal</keyword>
<feature type="signal peptide" evidence="1">
    <location>
        <begin position="1"/>
        <end position="17"/>
    </location>
</feature>